<keyword evidence="6 7" id="KW-0333">Golgi apparatus</keyword>
<evidence type="ECO:0000256" key="6">
    <source>
        <dbReference type="ARBA" id="ARBA00023034"/>
    </source>
</evidence>
<comment type="subunit">
    <text evidence="7">Part of the multisubunit TRAPP (transport protein particle) complex.</text>
</comment>
<organism evidence="8 9">
    <name type="scientific">Clydaea vesicula</name>
    <dbReference type="NCBI Taxonomy" id="447962"/>
    <lineage>
        <taxon>Eukaryota</taxon>
        <taxon>Fungi</taxon>
        <taxon>Fungi incertae sedis</taxon>
        <taxon>Chytridiomycota</taxon>
        <taxon>Chytridiomycota incertae sedis</taxon>
        <taxon>Chytridiomycetes</taxon>
        <taxon>Lobulomycetales</taxon>
        <taxon>Lobulomycetaceae</taxon>
        <taxon>Clydaea</taxon>
    </lineage>
</organism>
<dbReference type="CDD" id="cd14943">
    <property type="entry name" value="TRAPPC5_Trs31"/>
    <property type="match status" value="1"/>
</dbReference>
<accession>A0AAD5XW04</accession>
<dbReference type="PIRSF" id="PIRSF017479">
    <property type="entry name" value="TRAPP_I_complex_Trs31"/>
    <property type="match status" value="1"/>
</dbReference>
<dbReference type="FunFam" id="3.30.1380.20:FF:000002">
    <property type="entry name" value="Trafficking protein particle complex subunit"/>
    <property type="match status" value="1"/>
</dbReference>
<gene>
    <name evidence="8" type="primary">TRS31</name>
    <name evidence="8" type="ORF">HK099_003909</name>
</gene>
<comment type="caution">
    <text evidence="8">The sequence shown here is derived from an EMBL/GenBank/DDBJ whole genome shotgun (WGS) entry which is preliminary data.</text>
</comment>
<protein>
    <recommendedName>
        <fullName evidence="7">Trafficking protein particle complex subunit</fullName>
    </recommendedName>
</protein>
<comment type="subcellular location">
    <subcellularLocation>
        <location evidence="1">Endoplasmic reticulum</location>
    </subcellularLocation>
    <subcellularLocation>
        <location evidence="7">Golgi apparatus</location>
        <location evidence="7">cis-Golgi network</location>
    </subcellularLocation>
</comment>
<dbReference type="GO" id="GO:1990070">
    <property type="term" value="C:TRAPPI protein complex"/>
    <property type="evidence" value="ECO:0007669"/>
    <property type="project" value="TreeGrafter"/>
</dbReference>
<dbReference type="EMBL" id="JADGJW010000263">
    <property type="protein sequence ID" value="KAJ3220924.1"/>
    <property type="molecule type" value="Genomic_DNA"/>
</dbReference>
<evidence type="ECO:0000256" key="5">
    <source>
        <dbReference type="ARBA" id="ARBA00022892"/>
    </source>
</evidence>
<dbReference type="PANTHER" id="PTHR20902:SF0">
    <property type="entry name" value="TRAFFICKING PROTEIN PARTICLE COMPLEX SUBUNIT 5"/>
    <property type="match status" value="1"/>
</dbReference>
<evidence type="ECO:0000313" key="8">
    <source>
        <dbReference type="EMBL" id="KAJ3220924.1"/>
    </source>
</evidence>
<comment type="similarity">
    <text evidence="2 7">Belongs to the TRAPP small subunits family. BET3 subfamily.</text>
</comment>
<dbReference type="InterPro" id="IPR024096">
    <property type="entry name" value="NO_sig/Golgi_transp_ligand-bd"/>
</dbReference>
<dbReference type="Proteomes" id="UP001211065">
    <property type="component" value="Unassembled WGS sequence"/>
</dbReference>
<keyword evidence="4 7" id="KW-0256">Endoplasmic reticulum</keyword>
<keyword evidence="9" id="KW-1185">Reference proteome</keyword>
<dbReference type="GO" id="GO:0005783">
    <property type="term" value="C:endoplasmic reticulum"/>
    <property type="evidence" value="ECO:0007669"/>
    <property type="project" value="UniProtKB-SubCell"/>
</dbReference>
<name>A0AAD5XW04_9FUNG</name>
<keyword evidence="3 7" id="KW-0813">Transport</keyword>
<keyword evidence="5 7" id="KW-0931">ER-Golgi transport</keyword>
<reference evidence="8" key="1">
    <citation type="submission" date="2020-05" db="EMBL/GenBank/DDBJ databases">
        <title>Phylogenomic resolution of chytrid fungi.</title>
        <authorList>
            <person name="Stajich J.E."/>
            <person name="Amses K."/>
            <person name="Simmons R."/>
            <person name="Seto K."/>
            <person name="Myers J."/>
            <person name="Bonds A."/>
            <person name="Quandt C.A."/>
            <person name="Barry K."/>
            <person name="Liu P."/>
            <person name="Grigoriev I."/>
            <person name="Longcore J.E."/>
            <person name="James T.Y."/>
        </authorList>
    </citation>
    <scope>NUCLEOTIDE SEQUENCE</scope>
    <source>
        <strain evidence="8">JEL0476</strain>
    </source>
</reference>
<dbReference type="SUPFAM" id="SSF111126">
    <property type="entry name" value="Ligand-binding domain in the NO signalling and Golgi transport"/>
    <property type="match status" value="1"/>
</dbReference>
<dbReference type="InterPro" id="IPR007194">
    <property type="entry name" value="TRAPP_component"/>
</dbReference>
<dbReference type="GO" id="GO:1990071">
    <property type="term" value="C:TRAPPII protein complex"/>
    <property type="evidence" value="ECO:0007669"/>
    <property type="project" value="TreeGrafter"/>
</dbReference>
<dbReference type="GO" id="GO:0006888">
    <property type="term" value="P:endoplasmic reticulum to Golgi vesicle-mediated transport"/>
    <property type="evidence" value="ECO:0007669"/>
    <property type="project" value="TreeGrafter"/>
</dbReference>
<dbReference type="InterPro" id="IPR016696">
    <property type="entry name" value="TRAPP-I_su5"/>
</dbReference>
<dbReference type="AlphaFoldDB" id="A0AAD5XW04"/>
<dbReference type="Pfam" id="PF04051">
    <property type="entry name" value="TRAPP"/>
    <property type="match status" value="1"/>
</dbReference>
<evidence type="ECO:0000313" key="9">
    <source>
        <dbReference type="Proteomes" id="UP001211065"/>
    </source>
</evidence>
<evidence type="ECO:0000256" key="4">
    <source>
        <dbReference type="ARBA" id="ARBA00022824"/>
    </source>
</evidence>
<evidence type="ECO:0000256" key="7">
    <source>
        <dbReference type="PIRNR" id="PIRNR017479"/>
    </source>
</evidence>
<evidence type="ECO:0000256" key="1">
    <source>
        <dbReference type="ARBA" id="ARBA00004240"/>
    </source>
</evidence>
<evidence type="ECO:0000256" key="3">
    <source>
        <dbReference type="ARBA" id="ARBA00022448"/>
    </source>
</evidence>
<dbReference type="GO" id="GO:1990072">
    <property type="term" value="C:TRAPPIII protein complex"/>
    <property type="evidence" value="ECO:0007669"/>
    <property type="project" value="TreeGrafter"/>
</dbReference>
<dbReference type="Gene3D" id="3.30.1380.20">
    <property type="entry name" value="Trafficking protein particle complex subunit 3"/>
    <property type="match status" value="1"/>
</dbReference>
<evidence type="ECO:0000256" key="2">
    <source>
        <dbReference type="ARBA" id="ARBA00006218"/>
    </source>
</evidence>
<dbReference type="PANTHER" id="PTHR20902">
    <property type="entry name" value="41-2 PROTEIN ANTIGEN-RELATED"/>
    <property type="match status" value="1"/>
</dbReference>
<proteinExistence type="inferred from homology"/>
<sequence length="199" mass="23103">MNRPKQQQSIFDRPLNKTRNYEVFPHVIKIMIKLKNYQTHSEMLQYSQKSVNGIQELEKKLSDFGYKVGLRELELTAWREKNTRRETKVLGILSFVHSTIWKSLFGKVADALEKSSENEDEYMLSDNDPLVSKYISIPRELALFNSGAFIGGIVEAILDGSNFPCRVTAHSTANDQFPLRTTFLIKFDKTVMQREKEHR</sequence>